<keyword evidence="2" id="KW-0802">TPR repeat</keyword>
<feature type="compositionally biased region" description="Acidic residues" evidence="3">
    <location>
        <begin position="145"/>
        <end position="154"/>
    </location>
</feature>
<dbReference type="PANTHER" id="PTHR45862">
    <property type="entry name" value="PROTEIN SGT1 HOMOLOG"/>
    <property type="match status" value="1"/>
</dbReference>
<dbReference type="SUPFAM" id="SSF49764">
    <property type="entry name" value="HSP20-like chaperones"/>
    <property type="match status" value="1"/>
</dbReference>
<evidence type="ECO:0008006" key="8">
    <source>
        <dbReference type="Google" id="ProtNLM"/>
    </source>
</evidence>
<dbReference type="InterPro" id="IPR008978">
    <property type="entry name" value="HSP20-like_chaperone"/>
</dbReference>
<dbReference type="InterPro" id="IPR011990">
    <property type="entry name" value="TPR-like_helical_dom_sf"/>
</dbReference>
<evidence type="ECO:0000259" key="5">
    <source>
        <dbReference type="PROSITE" id="PS51203"/>
    </source>
</evidence>
<dbReference type="PROSITE" id="PS50005">
    <property type="entry name" value="TPR"/>
    <property type="match status" value="1"/>
</dbReference>
<dbReference type="Proteomes" id="UP000094112">
    <property type="component" value="Unassembled WGS sequence"/>
</dbReference>
<dbReference type="CDD" id="cd06466">
    <property type="entry name" value="p23_CS_SGT1_like"/>
    <property type="match status" value="1"/>
</dbReference>
<evidence type="ECO:0000256" key="3">
    <source>
        <dbReference type="SAM" id="MobiDB-lite"/>
    </source>
</evidence>
<sequence length="388" mass="44444">MAVEKYIEAGDKLSDEQLYEEAIEQYDLALKENPKAFKALIAKSIALQRNKQLDEALKVVCKAFDVAKQRGSRESIGLAYFRLFTIFHKKGDYQTAIKYLNSAKDLGHDPKAIDLWAFQVKRKVEKTDLKDFDYEARETSKPEGFEEEEPEEIPQEPKNPKEPKIAEIIEEEPPKPTITEPLPTPFEQKSPNFKIDWFQSLDKITVTLFVKNIPKDDSLKIKYRKQSVSIEFPTASSSEFQYDIGPLFGDIKPEESTHQVFSTKLELSLAKAVESKWKELTRKSDEEPAQEQKTTEPIPKSVLTYPNSARNAKDWSKLTLDDDDDESEKKDENSFFAELYKNADDDTKRAMMKSYVESNGTALSTNWGEVSKKTVETSPPDGLEAKKW</sequence>
<feature type="region of interest" description="Disordered" evidence="3">
    <location>
        <begin position="359"/>
        <end position="388"/>
    </location>
</feature>
<feature type="domain" description="SGS" evidence="4">
    <location>
        <begin position="304"/>
        <end position="388"/>
    </location>
</feature>
<dbReference type="GeneID" id="30198344"/>
<reference evidence="6 7" key="1">
    <citation type="journal article" date="2016" name="Proc. Natl. Acad. Sci. U.S.A.">
        <title>Comparative genomics of biotechnologically important yeasts.</title>
        <authorList>
            <person name="Riley R."/>
            <person name="Haridas S."/>
            <person name="Wolfe K.H."/>
            <person name="Lopes M.R."/>
            <person name="Hittinger C.T."/>
            <person name="Goeker M."/>
            <person name="Salamov A.A."/>
            <person name="Wisecaver J.H."/>
            <person name="Long T.M."/>
            <person name="Calvey C.H."/>
            <person name="Aerts A.L."/>
            <person name="Barry K.W."/>
            <person name="Choi C."/>
            <person name="Clum A."/>
            <person name="Coughlan A.Y."/>
            <person name="Deshpande S."/>
            <person name="Douglass A.P."/>
            <person name="Hanson S.J."/>
            <person name="Klenk H.-P."/>
            <person name="LaButti K.M."/>
            <person name="Lapidus A."/>
            <person name="Lindquist E.A."/>
            <person name="Lipzen A.M."/>
            <person name="Meier-Kolthoff J.P."/>
            <person name="Ohm R.A."/>
            <person name="Otillar R.P."/>
            <person name="Pangilinan J.L."/>
            <person name="Peng Y."/>
            <person name="Rokas A."/>
            <person name="Rosa C.A."/>
            <person name="Scheuner C."/>
            <person name="Sibirny A.A."/>
            <person name="Slot J.C."/>
            <person name="Stielow J.B."/>
            <person name="Sun H."/>
            <person name="Kurtzman C.P."/>
            <person name="Blackwell M."/>
            <person name="Grigoriev I.V."/>
            <person name="Jeffries T.W."/>
        </authorList>
    </citation>
    <scope>NUCLEOTIDE SEQUENCE [LARGE SCALE GENOMIC DNA]</scope>
    <source>
        <strain evidence="7">ATCC 58044 / CBS 1984 / NCYC 433 / NRRL Y-366-8</strain>
    </source>
</reference>
<evidence type="ECO:0000256" key="1">
    <source>
        <dbReference type="ARBA" id="ARBA00008509"/>
    </source>
</evidence>
<dbReference type="InterPro" id="IPR007699">
    <property type="entry name" value="SGS_dom"/>
</dbReference>
<dbReference type="InterPro" id="IPR044563">
    <property type="entry name" value="Sgt1-like"/>
</dbReference>
<proteinExistence type="inferred from homology"/>
<dbReference type="PROSITE" id="PS51203">
    <property type="entry name" value="CS"/>
    <property type="match status" value="1"/>
</dbReference>
<gene>
    <name evidence="6" type="ORF">WICANDRAFT_25080</name>
</gene>
<dbReference type="InterPro" id="IPR019734">
    <property type="entry name" value="TPR_rpt"/>
</dbReference>
<protein>
    <recommendedName>
        <fullName evidence="8">CS domain-containing protein</fullName>
    </recommendedName>
</protein>
<feature type="repeat" description="TPR" evidence="2">
    <location>
        <begin position="3"/>
        <end position="36"/>
    </location>
</feature>
<evidence type="ECO:0000313" key="7">
    <source>
        <dbReference type="Proteomes" id="UP000094112"/>
    </source>
</evidence>
<feature type="region of interest" description="Disordered" evidence="3">
    <location>
        <begin position="278"/>
        <end position="333"/>
    </location>
</feature>
<dbReference type="Gene3D" id="2.60.40.790">
    <property type="match status" value="1"/>
</dbReference>
<comment type="similarity">
    <text evidence="1">Belongs to the SGT1 family.</text>
</comment>
<evidence type="ECO:0000256" key="2">
    <source>
        <dbReference type="PROSITE-ProRule" id="PRU00339"/>
    </source>
</evidence>
<keyword evidence="7" id="KW-1185">Reference proteome</keyword>
<dbReference type="Gene3D" id="1.25.40.10">
    <property type="entry name" value="Tetratricopeptide repeat domain"/>
    <property type="match status" value="1"/>
</dbReference>
<feature type="domain" description="CS" evidence="5">
    <location>
        <begin position="190"/>
        <end position="281"/>
    </location>
</feature>
<feature type="compositionally biased region" description="Basic and acidic residues" evidence="3">
    <location>
        <begin position="135"/>
        <end position="144"/>
    </location>
</feature>
<dbReference type="InterPro" id="IPR007052">
    <property type="entry name" value="CS_dom"/>
</dbReference>
<dbReference type="Pfam" id="PF05002">
    <property type="entry name" value="SGS"/>
    <property type="match status" value="1"/>
</dbReference>
<dbReference type="Pfam" id="PF04969">
    <property type="entry name" value="CS"/>
    <property type="match status" value="1"/>
</dbReference>
<dbReference type="STRING" id="683960.A0A1E3PA76"/>
<dbReference type="OrthoDB" id="1898560at2759"/>
<feature type="compositionally biased region" description="Polar residues" evidence="3">
    <location>
        <begin position="359"/>
        <end position="368"/>
    </location>
</feature>
<dbReference type="SUPFAM" id="SSF48452">
    <property type="entry name" value="TPR-like"/>
    <property type="match status" value="1"/>
</dbReference>
<dbReference type="PROSITE" id="PS51048">
    <property type="entry name" value="SGS"/>
    <property type="match status" value="1"/>
</dbReference>
<dbReference type="RefSeq" id="XP_019041331.1">
    <property type="nucleotide sequence ID" value="XM_019181098.1"/>
</dbReference>
<dbReference type="EMBL" id="KV454208">
    <property type="protein sequence ID" value="ODQ62124.1"/>
    <property type="molecule type" value="Genomic_DNA"/>
</dbReference>
<accession>A0A1E3PA76</accession>
<dbReference type="GO" id="GO:0051087">
    <property type="term" value="F:protein-folding chaperone binding"/>
    <property type="evidence" value="ECO:0007669"/>
    <property type="project" value="InterPro"/>
</dbReference>
<evidence type="ECO:0000259" key="4">
    <source>
        <dbReference type="PROSITE" id="PS51048"/>
    </source>
</evidence>
<name>A0A1E3PA76_WICAA</name>
<feature type="region of interest" description="Disordered" evidence="3">
    <location>
        <begin position="135"/>
        <end position="161"/>
    </location>
</feature>
<evidence type="ECO:0000313" key="6">
    <source>
        <dbReference type="EMBL" id="ODQ62124.1"/>
    </source>
</evidence>
<organism evidence="6 7">
    <name type="scientific">Wickerhamomyces anomalus (strain ATCC 58044 / CBS 1984 / NCYC 433 / NRRL Y-366-8)</name>
    <name type="common">Yeast</name>
    <name type="synonym">Hansenula anomala</name>
    <dbReference type="NCBI Taxonomy" id="683960"/>
    <lineage>
        <taxon>Eukaryota</taxon>
        <taxon>Fungi</taxon>
        <taxon>Dikarya</taxon>
        <taxon>Ascomycota</taxon>
        <taxon>Saccharomycotina</taxon>
        <taxon>Saccharomycetes</taxon>
        <taxon>Phaffomycetales</taxon>
        <taxon>Wickerhamomycetaceae</taxon>
        <taxon>Wickerhamomyces</taxon>
    </lineage>
</organism>
<dbReference type="SMART" id="SM00028">
    <property type="entry name" value="TPR"/>
    <property type="match status" value="3"/>
</dbReference>
<feature type="compositionally biased region" description="Basic and acidic residues" evidence="3">
    <location>
        <begin position="311"/>
        <end position="320"/>
    </location>
</feature>
<dbReference type="AlphaFoldDB" id="A0A1E3PA76"/>